<dbReference type="Pfam" id="PF01734">
    <property type="entry name" value="Patatin"/>
    <property type="match status" value="1"/>
</dbReference>
<dbReference type="PANTHER" id="PTHR14226">
    <property type="entry name" value="NEUROPATHY TARGET ESTERASE/SWISS CHEESE D.MELANOGASTER"/>
    <property type="match status" value="1"/>
</dbReference>
<organism evidence="6 7">
    <name type="scientific">Paraflavitalea soli</name>
    <dbReference type="NCBI Taxonomy" id="2315862"/>
    <lineage>
        <taxon>Bacteria</taxon>
        <taxon>Pseudomonadati</taxon>
        <taxon>Bacteroidota</taxon>
        <taxon>Chitinophagia</taxon>
        <taxon>Chitinophagales</taxon>
        <taxon>Chitinophagaceae</taxon>
        <taxon>Paraflavitalea</taxon>
    </lineage>
</organism>
<evidence type="ECO:0000256" key="2">
    <source>
        <dbReference type="ARBA" id="ARBA00022963"/>
    </source>
</evidence>
<feature type="active site" description="Nucleophile" evidence="4">
    <location>
        <position position="39"/>
    </location>
</feature>
<feature type="short sequence motif" description="DGA/G" evidence="4">
    <location>
        <begin position="151"/>
        <end position="153"/>
    </location>
</feature>
<name>A0A3B7MHZ5_9BACT</name>
<feature type="short sequence motif" description="GXGXXG" evidence="4">
    <location>
        <begin position="10"/>
        <end position="15"/>
    </location>
</feature>
<dbReference type="EMBL" id="CP032157">
    <property type="protein sequence ID" value="AXY74022.1"/>
    <property type="molecule type" value="Genomic_DNA"/>
</dbReference>
<dbReference type="OrthoDB" id="9770965at2"/>
<evidence type="ECO:0000256" key="4">
    <source>
        <dbReference type="PROSITE-ProRule" id="PRU01161"/>
    </source>
</evidence>
<evidence type="ECO:0000259" key="5">
    <source>
        <dbReference type="PROSITE" id="PS51635"/>
    </source>
</evidence>
<evidence type="ECO:0000313" key="7">
    <source>
        <dbReference type="Proteomes" id="UP000263900"/>
    </source>
</evidence>
<evidence type="ECO:0000256" key="1">
    <source>
        <dbReference type="ARBA" id="ARBA00022801"/>
    </source>
</evidence>
<dbReference type="PANTHER" id="PTHR14226:SF78">
    <property type="entry name" value="SLR0060 PROTEIN"/>
    <property type="match status" value="1"/>
</dbReference>
<dbReference type="InterPro" id="IPR002641">
    <property type="entry name" value="PNPLA_dom"/>
</dbReference>
<keyword evidence="7" id="KW-1185">Reference proteome</keyword>
<proteinExistence type="predicted"/>
<feature type="short sequence motif" description="GXSXG" evidence="4">
    <location>
        <begin position="37"/>
        <end position="41"/>
    </location>
</feature>
<reference evidence="6 7" key="1">
    <citation type="submission" date="2018-09" db="EMBL/GenBank/DDBJ databases">
        <title>Genome sequencing of strain 6GH32-13.</title>
        <authorList>
            <person name="Weon H.-Y."/>
            <person name="Heo J."/>
            <person name="Kwon S.-W."/>
        </authorList>
    </citation>
    <scope>NUCLEOTIDE SEQUENCE [LARGE SCALE GENOMIC DNA]</scope>
    <source>
        <strain evidence="6 7">5GH32-13</strain>
    </source>
</reference>
<dbReference type="AlphaFoldDB" id="A0A3B7MHZ5"/>
<keyword evidence="1 4" id="KW-0378">Hydrolase</keyword>
<dbReference type="CDD" id="cd07205">
    <property type="entry name" value="Pat_PNPLA6_PNPLA7_NTE1_like"/>
    <property type="match status" value="1"/>
</dbReference>
<dbReference type="Proteomes" id="UP000263900">
    <property type="component" value="Chromosome"/>
</dbReference>
<keyword evidence="2 4" id="KW-0442">Lipid degradation</keyword>
<dbReference type="KEGG" id="pseg:D3H65_08510"/>
<protein>
    <submittedName>
        <fullName evidence="6">Patatin</fullName>
    </submittedName>
</protein>
<evidence type="ECO:0000313" key="6">
    <source>
        <dbReference type="EMBL" id="AXY74022.1"/>
    </source>
</evidence>
<accession>A0A3B7MHZ5</accession>
<dbReference type="PROSITE" id="PS51635">
    <property type="entry name" value="PNPLA"/>
    <property type="match status" value="1"/>
</dbReference>
<dbReference type="InterPro" id="IPR050301">
    <property type="entry name" value="NTE"/>
</dbReference>
<dbReference type="RefSeq" id="WP_119049909.1">
    <property type="nucleotide sequence ID" value="NZ_CP032157.1"/>
</dbReference>
<sequence length="256" mass="27948">MTKTGIVLSGGGVRGFAHLGLLKLLDEIGLKPYAISGVSAGAIAGALYLAGHPPEKVLTILKQNGYFGWSNLLWNKDGFFSMQPLLRTLQQYIPQDRFEGLSALFFVTATDFTLAKTVTFSSGPLYEPIIASASVPVIFAPVKIGNSLLVDGGLLNNLPVEPLTEICDHIIGSHVNKLQPQQASNPVGKRNILEKCFHMAIAGSVKSKLEQCTLYIEPDLHRFNMFDVKKADEIFEIGYTTASRQRAKLEKLMVQA</sequence>
<dbReference type="SUPFAM" id="SSF52151">
    <property type="entry name" value="FabD/lysophospholipase-like"/>
    <property type="match status" value="1"/>
</dbReference>
<dbReference type="InterPro" id="IPR016035">
    <property type="entry name" value="Acyl_Trfase/lysoPLipase"/>
</dbReference>
<feature type="active site" description="Proton acceptor" evidence="4">
    <location>
        <position position="151"/>
    </location>
</feature>
<dbReference type="GO" id="GO:0016042">
    <property type="term" value="P:lipid catabolic process"/>
    <property type="evidence" value="ECO:0007669"/>
    <property type="project" value="UniProtKB-UniRule"/>
</dbReference>
<feature type="domain" description="PNPLA" evidence="5">
    <location>
        <begin position="6"/>
        <end position="164"/>
    </location>
</feature>
<evidence type="ECO:0000256" key="3">
    <source>
        <dbReference type="ARBA" id="ARBA00023098"/>
    </source>
</evidence>
<gene>
    <name evidence="6" type="ORF">D3H65_08510</name>
</gene>
<dbReference type="Gene3D" id="3.40.1090.10">
    <property type="entry name" value="Cytosolic phospholipase A2 catalytic domain"/>
    <property type="match status" value="2"/>
</dbReference>
<dbReference type="GO" id="GO:0016787">
    <property type="term" value="F:hydrolase activity"/>
    <property type="evidence" value="ECO:0007669"/>
    <property type="project" value="UniProtKB-UniRule"/>
</dbReference>
<keyword evidence="3 4" id="KW-0443">Lipid metabolism</keyword>